<organism evidence="1 2">
    <name type="scientific">Coffea canephora</name>
    <name type="common">Robusta coffee</name>
    <dbReference type="NCBI Taxonomy" id="49390"/>
    <lineage>
        <taxon>Eukaryota</taxon>
        <taxon>Viridiplantae</taxon>
        <taxon>Streptophyta</taxon>
        <taxon>Embryophyta</taxon>
        <taxon>Tracheophyta</taxon>
        <taxon>Spermatophyta</taxon>
        <taxon>Magnoliopsida</taxon>
        <taxon>eudicotyledons</taxon>
        <taxon>Gunneridae</taxon>
        <taxon>Pentapetalae</taxon>
        <taxon>asterids</taxon>
        <taxon>lamiids</taxon>
        <taxon>Gentianales</taxon>
        <taxon>Rubiaceae</taxon>
        <taxon>Ixoroideae</taxon>
        <taxon>Gardenieae complex</taxon>
        <taxon>Bertiereae - Coffeeae clade</taxon>
        <taxon>Coffeeae</taxon>
        <taxon>Coffea</taxon>
    </lineage>
</organism>
<evidence type="ECO:0000313" key="1">
    <source>
        <dbReference type="EMBL" id="CDP11159.1"/>
    </source>
</evidence>
<reference evidence="2" key="1">
    <citation type="journal article" date="2014" name="Science">
        <title>The coffee genome provides insight into the convergent evolution of caffeine biosynthesis.</title>
        <authorList>
            <person name="Denoeud F."/>
            <person name="Carretero-Paulet L."/>
            <person name="Dereeper A."/>
            <person name="Droc G."/>
            <person name="Guyot R."/>
            <person name="Pietrella M."/>
            <person name="Zheng C."/>
            <person name="Alberti A."/>
            <person name="Anthony F."/>
            <person name="Aprea G."/>
            <person name="Aury J.M."/>
            <person name="Bento P."/>
            <person name="Bernard M."/>
            <person name="Bocs S."/>
            <person name="Campa C."/>
            <person name="Cenci A."/>
            <person name="Combes M.C."/>
            <person name="Crouzillat D."/>
            <person name="Da Silva C."/>
            <person name="Daddiego L."/>
            <person name="De Bellis F."/>
            <person name="Dussert S."/>
            <person name="Garsmeur O."/>
            <person name="Gayraud T."/>
            <person name="Guignon V."/>
            <person name="Jahn K."/>
            <person name="Jamilloux V."/>
            <person name="Joet T."/>
            <person name="Labadie K."/>
            <person name="Lan T."/>
            <person name="Leclercq J."/>
            <person name="Lepelley M."/>
            <person name="Leroy T."/>
            <person name="Li L.T."/>
            <person name="Librado P."/>
            <person name="Lopez L."/>
            <person name="Munoz A."/>
            <person name="Noel B."/>
            <person name="Pallavicini A."/>
            <person name="Perrotta G."/>
            <person name="Poncet V."/>
            <person name="Pot D."/>
            <person name="Priyono X."/>
            <person name="Rigoreau M."/>
            <person name="Rouard M."/>
            <person name="Rozas J."/>
            <person name="Tranchant-Dubreuil C."/>
            <person name="VanBuren R."/>
            <person name="Zhang Q."/>
            <person name="Andrade A.C."/>
            <person name="Argout X."/>
            <person name="Bertrand B."/>
            <person name="de Kochko A."/>
            <person name="Graziosi G."/>
            <person name="Henry R.J."/>
            <person name="Jayarama X."/>
            <person name="Ming R."/>
            <person name="Nagai C."/>
            <person name="Rounsley S."/>
            <person name="Sankoff D."/>
            <person name="Giuliano G."/>
            <person name="Albert V.A."/>
            <person name="Wincker P."/>
            <person name="Lashermes P."/>
        </authorList>
    </citation>
    <scope>NUCLEOTIDE SEQUENCE [LARGE SCALE GENOMIC DNA]</scope>
    <source>
        <strain evidence="2">cv. DH200-94</strain>
    </source>
</reference>
<sequence length="62" mass="7469">MFLGFQNIHGYWKFFSSFIVITRGHKRHLVFSILVKKFSIFNDCYKKKISKNANSLIIQIEW</sequence>
<gene>
    <name evidence="1" type="ORF">GSCOC_T00033223001</name>
</gene>
<proteinExistence type="predicted"/>
<dbReference type="EMBL" id="HG739136">
    <property type="protein sequence ID" value="CDP11159.1"/>
    <property type="molecule type" value="Genomic_DNA"/>
</dbReference>
<dbReference type="AlphaFoldDB" id="A0A068USE0"/>
<protein>
    <submittedName>
        <fullName evidence="1">Uncharacterized protein</fullName>
    </submittedName>
</protein>
<accession>A0A068USE0</accession>
<dbReference type="Proteomes" id="UP000295252">
    <property type="component" value="Chromosome V"/>
</dbReference>
<name>A0A068USE0_COFCA</name>
<evidence type="ECO:0000313" key="2">
    <source>
        <dbReference type="Proteomes" id="UP000295252"/>
    </source>
</evidence>
<keyword evidence="2" id="KW-1185">Reference proteome</keyword>
<dbReference type="Gramene" id="CDP11159">
    <property type="protein sequence ID" value="CDP11159"/>
    <property type="gene ID" value="GSCOC_T00033223001"/>
</dbReference>
<dbReference type="InParanoid" id="A0A068USE0"/>